<evidence type="ECO:0000256" key="6">
    <source>
        <dbReference type="ARBA" id="ARBA00022917"/>
    </source>
</evidence>
<keyword evidence="2 8" id="KW-0963">Cytoplasm</keyword>
<dbReference type="EC" id="6.1.1.17" evidence="8"/>
<dbReference type="EMBL" id="FQUS01000002">
    <property type="protein sequence ID" value="SHE59860.1"/>
    <property type="molecule type" value="Genomic_DNA"/>
</dbReference>
<dbReference type="Pfam" id="PF00749">
    <property type="entry name" value="tRNA-synt_1c"/>
    <property type="match status" value="1"/>
</dbReference>
<comment type="subunit">
    <text evidence="8">Monomer.</text>
</comment>
<dbReference type="InterPro" id="IPR033910">
    <property type="entry name" value="GluRS_core"/>
</dbReference>
<dbReference type="PRINTS" id="PR00987">
    <property type="entry name" value="TRNASYNTHGLU"/>
</dbReference>
<dbReference type="GO" id="GO:0005737">
    <property type="term" value="C:cytoplasm"/>
    <property type="evidence" value="ECO:0007669"/>
    <property type="project" value="UniProtKB-SubCell"/>
</dbReference>
<evidence type="ECO:0000259" key="10">
    <source>
        <dbReference type="Pfam" id="PF19269"/>
    </source>
</evidence>
<dbReference type="GO" id="GO:0008270">
    <property type="term" value="F:zinc ion binding"/>
    <property type="evidence" value="ECO:0007669"/>
    <property type="project" value="InterPro"/>
</dbReference>
<evidence type="ECO:0000259" key="9">
    <source>
        <dbReference type="Pfam" id="PF00749"/>
    </source>
</evidence>
<evidence type="ECO:0000256" key="5">
    <source>
        <dbReference type="ARBA" id="ARBA00022840"/>
    </source>
</evidence>
<dbReference type="InterPro" id="IPR014729">
    <property type="entry name" value="Rossmann-like_a/b/a_fold"/>
</dbReference>
<dbReference type="AlphaFoldDB" id="A0A1M4UTD6"/>
<dbReference type="GO" id="GO:0000049">
    <property type="term" value="F:tRNA binding"/>
    <property type="evidence" value="ECO:0007669"/>
    <property type="project" value="InterPro"/>
</dbReference>
<evidence type="ECO:0000256" key="1">
    <source>
        <dbReference type="ARBA" id="ARBA00007894"/>
    </source>
</evidence>
<dbReference type="InterPro" id="IPR001412">
    <property type="entry name" value="aa-tRNA-synth_I_CS"/>
</dbReference>
<dbReference type="InterPro" id="IPR004527">
    <property type="entry name" value="Glu-tRNA-ligase_bac/mito"/>
</dbReference>
<dbReference type="RefSeq" id="WP_073059256.1">
    <property type="nucleotide sequence ID" value="NZ_FQUS01000002.1"/>
</dbReference>
<feature type="domain" description="Glutamyl/glutaminyl-tRNA synthetase class Ib catalytic" evidence="9">
    <location>
        <begin position="5"/>
        <end position="335"/>
    </location>
</feature>
<reference evidence="11 12" key="1">
    <citation type="submission" date="2016-11" db="EMBL/GenBank/DDBJ databases">
        <authorList>
            <person name="Jaros S."/>
            <person name="Januszkiewicz K."/>
            <person name="Wedrychowicz H."/>
        </authorList>
    </citation>
    <scope>NUCLEOTIDE SEQUENCE [LARGE SCALE GENOMIC DNA]</scope>
    <source>
        <strain evidence="11 12">DSM 21986</strain>
    </source>
</reference>
<dbReference type="Proteomes" id="UP000184041">
    <property type="component" value="Unassembled WGS sequence"/>
</dbReference>
<evidence type="ECO:0000256" key="3">
    <source>
        <dbReference type="ARBA" id="ARBA00022598"/>
    </source>
</evidence>
<dbReference type="HAMAP" id="MF_00022">
    <property type="entry name" value="Glu_tRNA_synth_type1"/>
    <property type="match status" value="1"/>
</dbReference>
<dbReference type="GO" id="GO:0005524">
    <property type="term" value="F:ATP binding"/>
    <property type="evidence" value="ECO:0007669"/>
    <property type="project" value="UniProtKB-UniRule"/>
</dbReference>
<dbReference type="Gene3D" id="1.10.10.350">
    <property type="match status" value="1"/>
</dbReference>
<dbReference type="PROSITE" id="PS00178">
    <property type="entry name" value="AA_TRNA_LIGASE_I"/>
    <property type="match status" value="1"/>
</dbReference>
<dbReference type="InterPro" id="IPR045462">
    <property type="entry name" value="aa-tRNA-synth_I_cd-bd"/>
</dbReference>
<comment type="similarity">
    <text evidence="1 8">Belongs to the class-I aminoacyl-tRNA synthetase family. Glutamate--tRNA ligase type 1 subfamily.</text>
</comment>
<evidence type="ECO:0000256" key="7">
    <source>
        <dbReference type="ARBA" id="ARBA00023146"/>
    </source>
</evidence>
<dbReference type="Pfam" id="PF19269">
    <property type="entry name" value="Anticodon_2"/>
    <property type="match status" value="1"/>
</dbReference>
<gene>
    <name evidence="8" type="primary">gltX</name>
    <name evidence="11" type="ORF">SAMN05443144_102120</name>
</gene>
<dbReference type="InterPro" id="IPR020058">
    <property type="entry name" value="Glu/Gln-tRNA-synth_Ib_cat-dom"/>
</dbReference>
<feature type="domain" description="Aminoacyl-tRNA synthetase class I anticodon-binding" evidence="10">
    <location>
        <begin position="352"/>
        <end position="491"/>
    </location>
</feature>
<sequence length="495" mass="56807">MEGSVRVRFAPSPTGLLHIGGLRTALYNYLFAKGHRDGVFVLRIEDTDQARYVEGAENDIVESLEWAGLNVDEGPGKGGEFGPYRQSERKERYEQYAEQLVEQGHAYYAFDTPVELEDMRERLKKSGNPSPKYDAITRMSMKNSLTLPREEVDRILEEGEEYVIRLKVPRRETIRFEDEIRGFVSFESKGLDDQVLLKSDGMPTYHLANVVDDHLMEITDVIRGEEWLSSAPKHILMYEYFGWEPPRMAHLPLIMSPSGGKLSKRKAESEGIPINTRDYIEQEFEPEALVNFLAYLGWSPGDDSELHTMDELIELFALDRVSKGGAVFDYKKLIWYNEHYLREKPAEQLYPRVKAIAEEHGLSPDEAYLKEIIPLMKDRVSKIEDFVTMGRFFFEDPEEYEEQALKKWKDNSAELLGAYVGKLKEMDEEEFEAGKLKDKIKEVIGEYDVGFGPLMMPLRVAVSGMGYGPDLTPTIELLGKETTIRRIETAIKRLG</sequence>
<dbReference type="NCBIfam" id="TIGR00464">
    <property type="entry name" value="gltX_bact"/>
    <property type="match status" value="1"/>
</dbReference>
<dbReference type="InterPro" id="IPR020751">
    <property type="entry name" value="aa-tRNA-synth_I_codon-bd_sub2"/>
</dbReference>
<keyword evidence="12" id="KW-1185">Reference proteome</keyword>
<evidence type="ECO:0000313" key="12">
    <source>
        <dbReference type="Proteomes" id="UP000184041"/>
    </source>
</evidence>
<comment type="caution">
    <text evidence="8">Lacks conserved residue(s) required for the propagation of feature annotation.</text>
</comment>
<keyword evidence="7 8" id="KW-0030">Aminoacyl-tRNA synthetase</keyword>
<evidence type="ECO:0000313" key="11">
    <source>
        <dbReference type="EMBL" id="SHE59860.1"/>
    </source>
</evidence>
<dbReference type="CDD" id="cd00808">
    <property type="entry name" value="GluRS_core"/>
    <property type="match status" value="1"/>
</dbReference>
<dbReference type="GO" id="GO:0006424">
    <property type="term" value="P:glutamyl-tRNA aminoacylation"/>
    <property type="evidence" value="ECO:0007669"/>
    <property type="project" value="UniProtKB-UniRule"/>
</dbReference>
<dbReference type="SUPFAM" id="SSF48163">
    <property type="entry name" value="An anticodon-binding domain of class I aminoacyl-tRNA synthetases"/>
    <property type="match status" value="1"/>
</dbReference>
<keyword evidence="5 8" id="KW-0067">ATP-binding</keyword>
<name>A0A1M4UTD6_9BACT</name>
<dbReference type="GO" id="GO:0004818">
    <property type="term" value="F:glutamate-tRNA ligase activity"/>
    <property type="evidence" value="ECO:0007669"/>
    <property type="project" value="UniProtKB-UniRule"/>
</dbReference>
<dbReference type="Gene3D" id="3.40.50.620">
    <property type="entry name" value="HUPs"/>
    <property type="match status" value="1"/>
</dbReference>
<feature type="binding site" evidence="8">
    <location>
        <position position="264"/>
    </location>
    <ligand>
        <name>ATP</name>
        <dbReference type="ChEBI" id="CHEBI:30616"/>
    </ligand>
</feature>
<feature type="short sequence motif" description="'KMSKS' region" evidence="8">
    <location>
        <begin position="261"/>
        <end position="265"/>
    </location>
</feature>
<accession>A0A1M4UTD6</accession>
<evidence type="ECO:0000256" key="8">
    <source>
        <dbReference type="HAMAP-Rule" id="MF_00022"/>
    </source>
</evidence>
<dbReference type="InterPro" id="IPR000924">
    <property type="entry name" value="Glu/Gln-tRNA-synth"/>
</dbReference>
<comment type="function">
    <text evidence="8">Catalyzes the attachment of glutamate to tRNA(Glu) in a two-step reaction: glutamate is first activated by ATP to form Glu-AMP and then transferred to the acceptor end of tRNA(Glu).</text>
</comment>
<dbReference type="OrthoDB" id="9807503at2"/>
<dbReference type="STRING" id="1194090.SAMN05443144_102120"/>
<dbReference type="PANTHER" id="PTHR43311:SF2">
    <property type="entry name" value="GLUTAMATE--TRNA LIGASE, MITOCHONDRIAL-RELATED"/>
    <property type="match status" value="1"/>
</dbReference>
<protein>
    <recommendedName>
        <fullName evidence="8">Glutamate--tRNA ligase</fullName>
        <ecNumber evidence="8">6.1.1.17</ecNumber>
    </recommendedName>
    <alternativeName>
        <fullName evidence="8">Glutamyl-tRNA synthetase</fullName>
        <shortName evidence="8">GluRS</shortName>
    </alternativeName>
</protein>
<comment type="catalytic activity">
    <reaction evidence="8">
        <text>tRNA(Glu) + L-glutamate + ATP = L-glutamyl-tRNA(Glu) + AMP + diphosphate</text>
        <dbReference type="Rhea" id="RHEA:23540"/>
        <dbReference type="Rhea" id="RHEA-COMP:9663"/>
        <dbReference type="Rhea" id="RHEA-COMP:9680"/>
        <dbReference type="ChEBI" id="CHEBI:29985"/>
        <dbReference type="ChEBI" id="CHEBI:30616"/>
        <dbReference type="ChEBI" id="CHEBI:33019"/>
        <dbReference type="ChEBI" id="CHEBI:78442"/>
        <dbReference type="ChEBI" id="CHEBI:78520"/>
        <dbReference type="ChEBI" id="CHEBI:456215"/>
        <dbReference type="EC" id="6.1.1.17"/>
    </reaction>
</comment>
<keyword evidence="6 8" id="KW-0648">Protein biosynthesis</keyword>
<organism evidence="11 12">
    <name type="scientific">Fodinibius roseus</name>
    <dbReference type="NCBI Taxonomy" id="1194090"/>
    <lineage>
        <taxon>Bacteria</taxon>
        <taxon>Pseudomonadati</taxon>
        <taxon>Balneolota</taxon>
        <taxon>Balneolia</taxon>
        <taxon>Balneolales</taxon>
        <taxon>Balneolaceae</taxon>
        <taxon>Fodinibius</taxon>
    </lineage>
</organism>
<keyword evidence="4 8" id="KW-0547">Nucleotide-binding</keyword>
<dbReference type="SUPFAM" id="SSF52374">
    <property type="entry name" value="Nucleotidylyl transferase"/>
    <property type="match status" value="1"/>
</dbReference>
<dbReference type="InterPro" id="IPR008925">
    <property type="entry name" value="aa_tRNA-synth_I_cd-bd_sf"/>
</dbReference>
<dbReference type="InterPro" id="IPR049940">
    <property type="entry name" value="GluQ/Sye"/>
</dbReference>
<feature type="short sequence motif" description="'HIGH' region" evidence="8">
    <location>
        <begin position="11"/>
        <end position="21"/>
    </location>
</feature>
<keyword evidence="3 8" id="KW-0436">Ligase</keyword>
<proteinExistence type="inferred from homology"/>
<dbReference type="FunFam" id="3.40.50.620:FF:000127">
    <property type="entry name" value="Glutamate--tRNA ligase"/>
    <property type="match status" value="1"/>
</dbReference>
<comment type="subcellular location">
    <subcellularLocation>
        <location evidence="8">Cytoplasm</location>
    </subcellularLocation>
</comment>
<dbReference type="PANTHER" id="PTHR43311">
    <property type="entry name" value="GLUTAMATE--TRNA LIGASE"/>
    <property type="match status" value="1"/>
</dbReference>
<evidence type="ECO:0000256" key="2">
    <source>
        <dbReference type="ARBA" id="ARBA00022490"/>
    </source>
</evidence>
<evidence type="ECO:0000256" key="4">
    <source>
        <dbReference type="ARBA" id="ARBA00022741"/>
    </source>
</evidence>